<dbReference type="PANTHER" id="PTHR47978">
    <property type="match status" value="1"/>
</dbReference>
<dbReference type="Pfam" id="PF00071">
    <property type="entry name" value="Ras"/>
    <property type="match status" value="1"/>
</dbReference>
<dbReference type="PRINTS" id="PR00449">
    <property type="entry name" value="RASTRNSFRMNG"/>
</dbReference>
<proteinExistence type="inferred from homology"/>
<dbReference type="GO" id="GO:0003924">
    <property type="term" value="F:GTPase activity"/>
    <property type="evidence" value="ECO:0007669"/>
    <property type="project" value="InterPro"/>
</dbReference>
<keyword evidence="4" id="KW-1185">Reference proteome</keyword>
<dbReference type="SUPFAM" id="SSF52540">
    <property type="entry name" value="P-loop containing nucleoside triphosphate hydrolases"/>
    <property type="match status" value="1"/>
</dbReference>
<name>A0AAV7JR40_9METZ</name>
<dbReference type="AlphaFoldDB" id="A0AAV7JR40"/>
<protein>
    <submittedName>
        <fullName evidence="3">Raslike GTP-binding protein YPT1</fullName>
    </submittedName>
</protein>
<dbReference type="Gene3D" id="3.40.50.300">
    <property type="entry name" value="P-loop containing nucleotide triphosphate hydrolases"/>
    <property type="match status" value="1"/>
</dbReference>
<reference evidence="3 4" key="1">
    <citation type="journal article" date="2023" name="BMC Biol.">
        <title>The compact genome of the sponge Oopsacas minuta (Hexactinellida) is lacking key metazoan core genes.</title>
        <authorList>
            <person name="Santini S."/>
            <person name="Schenkelaars Q."/>
            <person name="Jourda C."/>
            <person name="Duchesne M."/>
            <person name="Belahbib H."/>
            <person name="Rocher C."/>
            <person name="Selva M."/>
            <person name="Riesgo A."/>
            <person name="Vervoort M."/>
            <person name="Leys S.P."/>
            <person name="Kodjabachian L."/>
            <person name="Le Bivic A."/>
            <person name="Borchiellini C."/>
            <person name="Claverie J.M."/>
            <person name="Renard E."/>
        </authorList>
    </citation>
    <scope>NUCLEOTIDE SEQUENCE [LARGE SCALE GENOMIC DNA]</scope>
    <source>
        <strain evidence="3">SPO-2</strain>
    </source>
</reference>
<accession>A0AAV7JR40</accession>
<keyword evidence="2" id="KW-0547">Nucleotide-binding</keyword>
<comment type="caution">
    <text evidence="3">The sequence shown here is derived from an EMBL/GenBank/DDBJ whole genome shotgun (WGS) entry which is preliminary data.</text>
</comment>
<organism evidence="3 4">
    <name type="scientific">Oopsacas minuta</name>
    <dbReference type="NCBI Taxonomy" id="111878"/>
    <lineage>
        <taxon>Eukaryota</taxon>
        <taxon>Metazoa</taxon>
        <taxon>Porifera</taxon>
        <taxon>Hexactinellida</taxon>
        <taxon>Hexasterophora</taxon>
        <taxon>Lyssacinosida</taxon>
        <taxon>Leucopsacidae</taxon>
        <taxon>Oopsacas</taxon>
    </lineage>
</organism>
<evidence type="ECO:0000313" key="4">
    <source>
        <dbReference type="Proteomes" id="UP001165289"/>
    </source>
</evidence>
<dbReference type="InterPro" id="IPR005225">
    <property type="entry name" value="Small_GTP-bd"/>
</dbReference>
<dbReference type="InterPro" id="IPR001806">
    <property type="entry name" value="Small_GTPase"/>
</dbReference>
<comment type="similarity">
    <text evidence="1">Belongs to the small GTPase superfamily. Rab family.</text>
</comment>
<dbReference type="NCBIfam" id="TIGR00231">
    <property type="entry name" value="small_GTP"/>
    <property type="match status" value="1"/>
</dbReference>
<evidence type="ECO:0000256" key="2">
    <source>
        <dbReference type="ARBA" id="ARBA00022741"/>
    </source>
</evidence>
<gene>
    <name evidence="3" type="ORF">LOD99_5581</name>
</gene>
<dbReference type="EMBL" id="JAKMXF010000308">
    <property type="protein sequence ID" value="KAI6651004.1"/>
    <property type="molecule type" value="Genomic_DNA"/>
</dbReference>
<evidence type="ECO:0000256" key="1">
    <source>
        <dbReference type="ARBA" id="ARBA00006270"/>
    </source>
</evidence>
<evidence type="ECO:0000313" key="3">
    <source>
        <dbReference type="EMBL" id="KAI6651004.1"/>
    </source>
</evidence>
<dbReference type="InterPro" id="IPR027417">
    <property type="entry name" value="P-loop_NTPase"/>
</dbReference>
<dbReference type="CDD" id="cd00154">
    <property type="entry name" value="Rab"/>
    <property type="match status" value="1"/>
</dbReference>
<dbReference type="SMART" id="SM00173">
    <property type="entry name" value="RAS"/>
    <property type="match status" value="1"/>
</dbReference>
<dbReference type="SMART" id="SM00175">
    <property type="entry name" value="RAB"/>
    <property type="match status" value="1"/>
</dbReference>
<dbReference type="Proteomes" id="UP001165289">
    <property type="component" value="Unassembled WGS sequence"/>
</dbReference>
<dbReference type="PROSITE" id="PS51419">
    <property type="entry name" value="RAB"/>
    <property type="match status" value="1"/>
</dbReference>
<dbReference type="GO" id="GO:0005525">
    <property type="term" value="F:GTP binding"/>
    <property type="evidence" value="ECO:0007669"/>
    <property type="project" value="InterPro"/>
</dbReference>
<sequence length="196" mass="21818">MSIPEIKVTLLGDVGVGKTSLLHRFIKDDFLSDPSSSLTIDIGRKDIQCNSKKVCFVFQDTKGFESIGSYIPTSLFRSAECVIFVYDLSDLDSLETLQSWKKKLDNFVETYVSILVGNKLDLIGERFKGDLLDRAIRTTNSKQSFQVSAKSGVGCEDILQFLVETFHKRGCDTLTQSVNLNIPNTTQPIKVCCSLS</sequence>